<protein>
    <submittedName>
        <fullName evidence="1">Uncharacterized protein</fullName>
    </submittedName>
</protein>
<reference evidence="1 2" key="1">
    <citation type="journal article" date="2018" name="Nat. Ecol. Evol.">
        <title>Shark genomes provide insights into elasmobranch evolution and the origin of vertebrates.</title>
        <authorList>
            <person name="Hara Y"/>
            <person name="Yamaguchi K"/>
            <person name="Onimaru K"/>
            <person name="Kadota M"/>
            <person name="Koyanagi M"/>
            <person name="Keeley SD"/>
            <person name="Tatsumi K"/>
            <person name="Tanaka K"/>
            <person name="Motone F"/>
            <person name="Kageyama Y"/>
            <person name="Nozu R"/>
            <person name="Adachi N"/>
            <person name="Nishimura O"/>
            <person name="Nakagawa R"/>
            <person name="Tanegashima C"/>
            <person name="Kiyatake I"/>
            <person name="Matsumoto R"/>
            <person name="Murakumo K"/>
            <person name="Nishida K"/>
            <person name="Terakita A"/>
            <person name="Kuratani S"/>
            <person name="Sato K"/>
            <person name="Hyodo S Kuraku.S."/>
        </authorList>
    </citation>
    <scope>NUCLEOTIDE SEQUENCE [LARGE SCALE GENOMIC DNA]</scope>
</reference>
<comment type="caution">
    <text evidence="1">The sequence shown here is derived from an EMBL/GenBank/DDBJ whole genome shotgun (WGS) entry which is preliminary data.</text>
</comment>
<feature type="non-terminal residue" evidence="1">
    <location>
        <position position="1"/>
    </location>
</feature>
<dbReference type="EMBL" id="BEZZ01249947">
    <property type="protein sequence ID" value="GCC48653.1"/>
    <property type="molecule type" value="Genomic_DNA"/>
</dbReference>
<proteinExistence type="predicted"/>
<evidence type="ECO:0000313" key="2">
    <source>
        <dbReference type="Proteomes" id="UP000287033"/>
    </source>
</evidence>
<dbReference type="AlphaFoldDB" id="A0A401U194"/>
<keyword evidence="2" id="KW-1185">Reference proteome</keyword>
<name>A0A401U194_CHIPU</name>
<gene>
    <name evidence="1" type="ORF">chiPu_0032956</name>
</gene>
<dbReference type="Proteomes" id="UP000287033">
    <property type="component" value="Unassembled WGS sequence"/>
</dbReference>
<evidence type="ECO:0000313" key="1">
    <source>
        <dbReference type="EMBL" id="GCC48653.1"/>
    </source>
</evidence>
<feature type="non-terminal residue" evidence="1">
    <location>
        <position position="184"/>
    </location>
</feature>
<organism evidence="1 2">
    <name type="scientific">Chiloscyllium punctatum</name>
    <name type="common">Brownbanded bambooshark</name>
    <name type="synonym">Hemiscyllium punctatum</name>
    <dbReference type="NCBI Taxonomy" id="137246"/>
    <lineage>
        <taxon>Eukaryota</taxon>
        <taxon>Metazoa</taxon>
        <taxon>Chordata</taxon>
        <taxon>Craniata</taxon>
        <taxon>Vertebrata</taxon>
        <taxon>Chondrichthyes</taxon>
        <taxon>Elasmobranchii</taxon>
        <taxon>Galeomorphii</taxon>
        <taxon>Galeoidea</taxon>
        <taxon>Orectolobiformes</taxon>
        <taxon>Hemiscylliidae</taxon>
        <taxon>Chiloscyllium</taxon>
    </lineage>
</organism>
<sequence length="184" mass="18281">EIGQRTAWGINFGSYTYDQIRDPSIQSLGLSAFSGLGTLGGGNVTLQAGGTIGDAGRGVVVAVGGSGRVMADGSLVQTGGGVLSVKAGDIGTGGNQFVNLRGRIDIATGDFGSLVATNFRNDGGSDPRPINPLTAYSMTTLVGGDFALGDSVIDLRARGDLAMGAIIDPGIVGMTGLTDIGSGS</sequence>
<accession>A0A401U194</accession>